<protein>
    <submittedName>
        <fullName evidence="4">Tetratricopeptide repeat protein</fullName>
    </submittedName>
</protein>
<dbReference type="Pfam" id="PF14559">
    <property type="entry name" value="TPR_19"/>
    <property type="match status" value="1"/>
</dbReference>
<dbReference type="RefSeq" id="WP_209838043.1">
    <property type="nucleotide sequence ID" value="NZ_JAGGJP010000002.1"/>
</dbReference>
<dbReference type="EMBL" id="JBHSNA010000002">
    <property type="protein sequence ID" value="MFC5565554.1"/>
    <property type="molecule type" value="Genomic_DNA"/>
</dbReference>
<reference evidence="5" key="1">
    <citation type="journal article" date="2019" name="Int. J. Syst. Evol. Microbiol.">
        <title>The Global Catalogue of Microorganisms (GCM) 10K type strain sequencing project: providing services to taxonomists for standard genome sequencing and annotation.</title>
        <authorList>
            <consortium name="The Broad Institute Genomics Platform"/>
            <consortium name="The Broad Institute Genome Sequencing Center for Infectious Disease"/>
            <person name="Wu L."/>
            <person name="Ma J."/>
        </authorList>
    </citation>
    <scope>NUCLEOTIDE SEQUENCE [LARGE SCALE GENOMIC DNA]</scope>
    <source>
        <strain evidence="5">KACC 11588</strain>
    </source>
</reference>
<dbReference type="PROSITE" id="PS51257">
    <property type="entry name" value="PROKAR_LIPOPROTEIN"/>
    <property type="match status" value="1"/>
</dbReference>
<evidence type="ECO:0000256" key="3">
    <source>
        <dbReference type="PROSITE-ProRule" id="PRU00339"/>
    </source>
</evidence>
<proteinExistence type="predicted"/>
<comment type="caution">
    <text evidence="4">The sequence shown here is derived from an EMBL/GenBank/DDBJ whole genome shotgun (WGS) entry which is preliminary data.</text>
</comment>
<accession>A0ABW0S9I0</accession>
<dbReference type="SUPFAM" id="SSF48452">
    <property type="entry name" value="TPR-like"/>
    <property type="match status" value="4"/>
</dbReference>
<dbReference type="Pfam" id="PF13432">
    <property type="entry name" value="TPR_16"/>
    <property type="match status" value="1"/>
</dbReference>
<evidence type="ECO:0000256" key="2">
    <source>
        <dbReference type="ARBA" id="ARBA00022803"/>
    </source>
</evidence>
<dbReference type="Pfam" id="PF07721">
    <property type="entry name" value="TPR_4"/>
    <property type="match status" value="1"/>
</dbReference>
<keyword evidence="2 3" id="KW-0802">TPR repeat</keyword>
<dbReference type="InterPro" id="IPR051012">
    <property type="entry name" value="CellSynth/LPSAsmb/PSIAsmb"/>
</dbReference>
<dbReference type="SMART" id="SM00028">
    <property type="entry name" value="TPR"/>
    <property type="match status" value="5"/>
</dbReference>
<organism evidence="4 5">
    <name type="scientific">Rubellimicrobium aerolatum</name>
    <dbReference type="NCBI Taxonomy" id="490979"/>
    <lineage>
        <taxon>Bacteria</taxon>
        <taxon>Pseudomonadati</taxon>
        <taxon>Pseudomonadota</taxon>
        <taxon>Alphaproteobacteria</taxon>
        <taxon>Rhodobacterales</taxon>
        <taxon>Roseobacteraceae</taxon>
        <taxon>Rubellimicrobium</taxon>
    </lineage>
</organism>
<dbReference type="InterPro" id="IPR011990">
    <property type="entry name" value="TPR-like_helical_dom_sf"/>
</dbReference>
<keyword evidence="5" id="KW-1185">Reference proteome</keyword>
<dbReference type="Proteomes" id="UP001596056">
    <property type="component" value="Unassembled WGS sequence"/>
</dbReference>
<dbReference type="Gene3D" id="1.25.40.10">
    <property type="entry name" value="Tetratricopeptide repeat domain"/>
    <property type="match status" value="4"/>
</dbReference>
<dbReference type="PANTHER" id="PTHR45586:SF1">
    <property type="entry name" value="LIPOPOLYSACCHARIDE ASSEMBLY PROTEIN B"/>
    <property type="match status" value="1"/>
</dbReference>
<dbReference type="PANTHER" id="PTHR45586">
    <property type="entry name" value="TPR REPEAT-CONTAINING PROTEIN PA4667"/>
    <property type="match status" value="1"/>
</dbReference>
<feature type="repeat" description="TPR" evidence="3">
    <location>
        <begin position="97"/>
        <end position="130"/>
    </location>
</feature>
<name>A0ABW0S9I0_9RHOB</name>
<sequence>MLNRSGVILAAALSSVLVLSGCESQEDKAERFYRSALALIEQGDEDRALVELRNVFDNDGFHQEARMAYADINLRRGNVTEAYRHYLLLAEQYPDLGEVRLTLAELAIEQGNWDEAERHGAEALRLLPDDLRAQAVDLALRYHGAVMAGDEARQEEVARQARILLAAHDELGIARRVVIHRLVSGPNPVDAVPVIDRALQDDPDSLDLHMTKFRALVAAEDMDGTGAQLREMYRLFPDNEEVRSSLVRWHLIQGDSAGAEALLRELAGDPTGATGGFVTLIDFIRAARGADAARAEIESLVKANEGTANADLYRTLLAGLDYEAGKADEAVAAIEAVLETAPDSDQTRRIKTTLARMLSDMGNRVGARQRVEEVLEVDQGNVDALKLRAAWAIDEDRPGDAIVDLRTALSQEPRDIEVLTLMAEAHQRDGDLDLAGERLSAAAEVSNFAVEPSLRYAEFLLAQGQATAAETVLSDSRAANPASVEVALRLGQLWLGQNNLPGVEQVAAQLDAIGSDAAKDAAQRLRAGLAFSSNRTEDGLEMLRTLADQGGGAEDVARAVSAMLRTGSAEEARDFLDQRLSDSPDDFDLRLLDAGLMASEDRIDESEALLRELIALDPTSERATMQLYTLLARTNRAEEATAVLDAGLAASPGSQQLSWMKAAELERSGDIDGAIAIYQSMYDANSFNVVVANNLASLLSQRASSAEDLDRAFAIAKRLEDSREPALMDTYGWILAQRGQHAEALPYLEGAAESLGEDPVVSFHLGMTYHALGRTEEARAALTRALDLAGDRPIPQMATARETLAALPAAPAGLSSNSSAAEPASAP</sequence>
<dbReference type="PROSITE" id="PS50005">
    <property type="entry name" value="TPR"/>
    <property type="match status" value="2"/>
</dbReference>
<dbReference type="InterPro" id="IPR011717">
    <property type="entry name" value="TPR-4"/>
</dbReference>
<keyword evidence="1" id="KW-0677">Repeat</keyword>
<evidence type="ECO:0000256" key="1">
    <source>
        <dbReference type="ARBA" id="ARBA00022737"/>
    </source>
</evidence>
<gene>
    <name evidence="4" type="ORF">ACFPOC_03875</name>
</gene>
<evidence type="ECO:0000313" key="4">
    <source>
        <dbReference type="EMBL" id="MFC5565554.1"/>
    </source>
</evidence>
<evidence type="ECO:0000313" key="5">
    <source>
        <dbReference type="Proteomes" id="UP001596056"/>
    </source>
</evidence>
<feature type="repeat" description="TPR" evidence="3">
    <location>
        <begin position="759"/>
        <end position="792"/>
    </location>
</feature>
<dbReference type="InterPro" id="IPR019734">
    <property type="entry name" value="TPR_rpt"/>
</dbReference>